<dbReference type="SUPFAM" id="SSF103473">
    <property type="entry name" value="MFS general substrate transporter"/>
    <property type="match status" value="1"/>
</dbReference>
<feature type="transmembrane region" description="Helical" evidence="6">
    <location>
        <begin position="366"/>
        <end position="383"/>
    </location>
</feature>
<sequence length="587" mass="63141">MQQHTRRQELKAKRRYSSASVRRKRSSPSNGCLQGIQAPIQREEEVKVSIMEVVKEFKTFMVPMALENFIATCRLLLYFVFLRTTIKCTTATPDDFDRNSRDWSGSKYCSDRCEVASEAQLLMGISEGIEQVAQFLMLPFLGVLSDAFGRRLTLTITEIGLTASTALLAVAAMQRTGPLIAILVFSSAAVRGFTNSFTVSTNAAVADLFQETKTRGHVYGVLQVYVLSIDGLATVIITASVISQNRYNYDDVFWALSGLAFLNAVVIPLTIDETIGSREPVTCARALPSSMIRVLRNNPSVAWIALTVFFFIFAVNVLTIAQAFVISAYGWTQTIAIIVLIAVGTVGFCAAMFAPKMIDFWGPRDVFRWSMVGANVGFCIMVFSSFSPVFFIIGVVPVALAIVAIPAYRALMTEQVADGDMGLTLGAVGSVSLAAQGVSAPVYAAIFKAVGSGGDCGGSGIQEMVWAPWGLAAMSMIAGNITLNYWMKTYPPPSTTPGRAEGVGNVEFDLHPIVSPNARQSGPTGNTDVSLDIDSRESSKIPRNTAHTVTTAIGSSPMPSPLPLGSPMQACTAPTPDARHLNAKVVV</sequence>
<dbReference type="InterPro" id="IPR005829">
    <property type="entry name" value="Sugar_transporter_CS"/>
</dbReference>
<dbReference type="GO" id="GO:0016020">
    <property type="term" value="C:membrane"/>
    <property type="evidence" value="ECO:0007669"/>
    <property type="project" value="UniProtKB-SubCell"/>
</dbReference>
<evidence type="ECO:0000256" key="1">
    <source>
        <dbReference type="ARBA" id="ARBA00004141"/>
    </source>
</evidence>
<organism evidence="7">
    <name type="scientific">Lotharella globosa</name>
    <dbReference type="NCBI Taxonomy" id="91324"/>
    <lineage>
        <taxon>Eukaryota</taxon>
        <taxon>Sar</taxon>
        <taxon>Rhizaria</taxon>
        <taxon>Cercozoa</taxon>
        <taxon>Chlorarachniophyceae</taxon>
        <taxon>Lotharella</taxon>
    </lineage>
</organism>
<protein>
    <recommendedName>
        <fullName evidence="8">Major facilitator superfamily (MFS) profile domain-containing protein</fullName>
    </recommendedName>
</protein>
<dbReference type="Gene3D" id="1.20.1250.20">
    <property type="entry name" value="MFS general substrate transporter like domains"/>
    <property type="match status" value="1"/>
</dbReference>
<keyword evidence="3 6" id="KW-1133">Transmembrane helix</keyword>
<feature type="transmembrane region" description="Helical" evidence="6">
    <location>
        <begin position="252"/>
        <end position="271"/>
    </location>
</feature>
<keyword evidence="2 6" id="KW-0812">Transmembrane</keyword>
<gene>
    <name evidence="7" type="ORF">LGLO00237_LOCUS13094</name>
</gene>
<dbReference type="AlphaFoldDB" id="A0A7S3YTJ5"/>
<feature type="transmembrane region" description="Helical" evidence="6">
    <location>
        <begin position="218"/>
        <end position="240"/>
    </location>
</feature>
<feature type="compositionally biased region" description="Basic residues" evidence="5">
    <location>
        <begin position="12"/>
        <end position="26"/>
    </location>
</feature>
<dbReference type="PROSITE" id="PS00216">
    <property type="entry name" value="SUGAR_TRANSPORT_1"/>
    <property type="match status" value="1"/>
</dbReference>
<feature type="compositionally biased region" description="Basic and acidic residues" evidence="5">
    <location>
        <begin position="1"/>
        <end position="11"/>
    </location>
</feature>
<feature type="region of interest" description="Disordered" evidence="5">
    <location>
        <begin position="1"/>
        <end position="34"/>
    </location>
</feature>
<reference evidence="7" key="1">
    <citation type="submission" date="2021-01" db="EMBL/GenBank/DDBJ databases">
        <authorList>
            <person name="Corre E."/>
            <person name="Pelletier E."/>
            <person name="Niang G."/>
            <person name="Scheremetjew M."/>
            <person name="Finn R."/>
            <person name="Kale V."/>
            <person name="Holt S."/>
            <person name="Cochrane G."/>
            <person name="Meng A."/>
            <person name="Brown T."/>
            <person name="Cohen L."/>
        </authorList>
    </citation>
    <scope>NUCLEOTIDE SEQUENCE</scope>
    <source>
        <strain evidence="7">CCCM811</strain>
    </source>
</reference>
<evidence type="ECO:0000256" key="2">
    <source>
        <dbReference type="ARBA" id="ARBA00022692"/>
    </source>
</evidence>
<dbReference type="InterPro" id="IPR036259">
    <property type="entry name" value="MFS_trans_sf"/>
</dbReference>
<dbReference type="GO" id="GO:0022857">
    <property type="term" value="F:transmembrane transporter activity"/>
    <property type="evidence" value="ECO:0007669"/>
    <property type="project" value="InterPro"/>
</dbReference>
<evidence type="ECO:0008006" key="8">
    <source>
        <dbReference type="Google" id="ProtNLM"/>
    </source>
</evidence>
<dbReference type="PANTHER" id="PTHR23507:SF1">
    <property type="entry name" value="FI18259P1-RELATED"/>
    <property type="match status" value="1"/>
</dbReference>
<evidence type="ECO:0000313" key="7">
    <source>
        <dbReference type="EMBL" id="CAE0661500.1"/>
    </source>
</evidence>
<dbReference type="Pfam" id="PF07690">
    <property type="entry name" value="MFS_1"/>
    <property type="match status" value="1"/>
</dbReference>
<accession>A0A7S3YTJ5</accession>
<feature type="transmembrane region" description="Helical" evidence="6">
    <location>
        <begin position="423"/>
        <end position="446"/>
    </location>
</feature>
<dbReference type="EMBL" id="HBIV01018046">
    <property type="protein sequence ID" value="CAE0661500.1"/>
    <property type="molecule type" value="Transcribed_RNA"/>
</dbReference>
<evidence type="ECO:0000256" key="4">
    <source>
        <dbReference type="ARBA" id="ARBA00023136"/>
    </source>
</evidence>
<proteinExistence type="predicted"/>
<evidence type="ECO:0000256" key="5">
    <source>
        <dbReference type="SAM" id="MobiDB-lite"/>
    </source>
</evidence>
<keyword evidence="4 6" id="KW-0472">Membrane</keyword>
<feature type="transmembrane region" description="Helical" evidence="6">
    <location>
        <begin position="466"/>
        <end position="486"/>
    </location>
</feature>
<comment type="subcellular location">
    <subcellularLocation>
        <location evidence="1">Membrane</location>
        <topology evidence="1">Multi-pass membrane protein</topology>
    </subcellularLocation>
</comment>
<feature type="transmembrane region" description="Helical" evidence="6">
    <location>
        <begin position="301"/>
        <end position="329"/>
    </location>
</feature>
<feature type="transmembrane region" description="Helical" evidence="6">
    <location>
        <begin position="335"/>
        <end position="354"/>
    </location>
</feature>
<name>A0A7S3YTJ5_9EUKA</name>
<evidence type="ECO:0000256" key="6">
    <source>
        <dbReference type="SAM" id="Phobius"/>
    </source>
</evidence>
<dbReference type="InterPro" id="IPR011701">
    <property type="entry name" value="MFS"/>
</dbReference>
<evidence type="ECO:0000256" key="3">
    <source>
        <dbReference type="ARBA" id="ARBA00022989"/>
    </source>
</evidence>
<feature type="transmembrane region" description="Helical" evidence="6">
    <location>
        <begin position="389"/>
        <end position="411"/>
    </location>
</feature>
<dbReference type="PANTHER" id="PTHR23507">
    <property type="entry name" value="ZGC:174356"/>
    <property type="match status" value="1"/>
</dbReference>